<comment type="cofactor">
    <cofactor evidence="2">
        <name>Zn(2+)</name>
        <dbReference type="ChEBI" id="CHEBI:29105"/>
    </cofactor>
</comment>
<dbReference type="PROSITE" id="PS01124">
    <property type="entry name" value="HTH_ARAC_FAMILY_2"/>
    <property type="match status" value="1"/>
</dbReference>
<keyword evidence="13" id="KW-1185">Reference proteome</keyword>
<evidence type="ECO:0000256" key="8">
    <source>
        <dbReference type="ARBA" id="ARBA00023163"/>
    </source>
</evidence>
<dbReference type="InterPro" id="IPR009057">
    <property type="entry name" value="Homeodomain-like_sf"/>
</dbReference>
<evidence type="ECO:0000256" key="4">
    <source>
        <dbReference type="ARBA" id="ARBA00022679"/>
    </source>
</evidence>
<accession>A0ABV7Z634</accession>
<dbReference type="SUPFAM" id="SSF46689">
    <property type="entry name" value="Homeodomain-like"/>
    <property type="match status" value="1"/>
</dbReference>
<dbReference type="Pfam" id="PF12833">
    <property type="entry name" value="HTH_18"/>
    <property type="match status" value="1"/>
</dbReference>
<dbReference type="InterPro" id="IPR014048">
    <property type="entry name" value="MethylDNA_cys_MeTrfase_DNA-bd"/>
</dbReference>
<evidence type="ECO:0000313" key="12">
    <source>
        <dbReference type="EMBL" id="MFC3832117.1"/>
    </source>
</evidence>
<dbReference type="Gene3D" id="1.10.10.60">
    <property type="entry name" value="Homeodomain-like"/>
    <property type="match status" value="1"/>
</dbReference>
<evidence type="ECO:0000256" key="6">
    <source>
        <dbReference type="ARBA" id="ARBA00023015"/>
    </source>
</evidence>
<gene>
    <name evidence="12" type="primary">ada</name>
    <name evidence="12" type="ORF">ACFOSB_04550</name>
</gene>
<keyword evidence="3 12" id="KW-0489">Methyltransferase</keyword>
<dbReference type="RefSeq" id="WP_322473412.1">
    <property type="nucleotide sequence ID" value="NZ_JBHRZG010000004.1"/>
</dbReference>
<evidence type="ECO:0000313" key="13">
    <source>
        <dbReference type="Proteomes" id="UP001595803"/>
    </source>
</evidence>
<comment type="catalytic activity">
    <reaction evidence="10">
        <text>a 6-O-methyl-2'-deoxyguanosine in DNA + L-cysteinyl-[protein] = S-methyl-L-cysteinyl-[protein] + a 2'-deoxyguanosine in DNA</text>
        <dbReference type="Rhea" id="RHEA:24000"/>
        <dbReference type="Rhea" id="RHEA-COMP:10131"/>
        <dbReference type="Rhea" id="RHEA-COMP:10132"/>
        <dbReference type="Rhea" id="RHEA-COMP:11367"/>
        <dbReference type="Rhea" id="RHEA-COMP:11368"/>
        <dbReference type="ChEBI" id="CHEBI:29950"/>
        <dbReference type="ChEBI" id="CHEBI:82612"/>
        <dbReference type="ChEBI" id="CHEBI:85445"/>
        <dbReference type="ChEBI" id="CHEBI:85448"/>
        <dbReference type="EC" id="2.1.1.63"/>
    </reaction>
</comment>
<keyword evidence="5" id="KW-0227">DNA damage</keyword>
<keyword evidence="4 12" id="KW-0808">Transferase</keyword>
<dbReference type="NCBIfam" id="TIGR00589">
    <property type="entry name" value="ogt"/>
    <property type="match status" value="1"/>
</dbReference>
<evidence type="ECO:0000259" key="11">
    <source>
        <dbReference type="PROSITE" id="PS01124"/>
    </source>
</evidence>
<protein>
    <submittedName>
        <fullName evidence="12">Bifunctional DNA-binding transcriptional regulator/O6-methylguanine-DNA methyltransferase Ada</fullName>
        <ecNumber evidence="12">2.1.1.-</ecNumber>
    </submittedName>
</protein>
<dbReference type="SUPFAM" id="SSF53155">
    <property type="entry name" value="Methylated DNA-protein cysteine methyltransferase domain"/>
    <property type="match status" value="1"/>
</dbReference>
<dbReference type="InterPro" id="IPR035451">
    <property type="entry name" value="Ada-like_dom_sf"/>
</dbReference>
<feature type="domain" description="HTH araC/xylS-type" evidence="11">
    <location>
        <begin position="98"/>
        <end position="180"/>
    </location>
</feature>
<dbReference type="InterPro" id="IPR018060">
    <property type="entry name" value="HTH_AraC"/>
</dbReference>
<dbReference type="Pfam" id="PF01035">
    <property type="entry name" value="DNA_binding_1"/>
    <property type="match status" value="1"/>
</dbReference>
<dbReference type="InterPro" id="IPR036388">
    <property type="entry name" value="WH-like_DNA-bd_sf"/>
</dbReference>
<dbReference type="Gene3D" id="3.30.160.70">
    <property type="entry name" value="Methylated DNA-protein cysteine methyltransferase domain"/>
    <property type="match status" value="1"/>
</dbReference>
<reference evidence="13" key="1">
    <citation type="journal article" date="2019" name="Int. J. Syst. Evol. Microbiol.">
        <title>The Global Catalogue of Microorganisms (GCM) 10K type strain sequencing project: providing services to taxonomists for standard genome sequencing and annotation.</title>
        <authorList>
            <consortium name="The Broad Institute Genomics Platform"/>
            <consortium name="The Broad Institute Genome Sequencing Center for Infectious Disease"/>
            <person name="Wu L."/>
            <person name="Ma J."/>
        </authorList>
    </citation>
    <scope>NUCLEOTIDE SEQUENCE [LARGE SCALE GENOMIC DNA]</scope>
    <source>
        <strain evidence="13">CCTCC AB 2017081</strain>
    </source>
</reference>
<dbReference type="GO" id="GO:0008168">
    <property type="term" value="F:methyltransferase activity"/>
    <property type="evidence" value="ECO:0007669"/>
    <property type="project" value="UniProtKB-KW"/>
</dbReference>
<evidence type="ECO:0000256" key="5">
    <source>
        <dbReference type="ARBA" id="ARBA00022763"/>
    </source>
</evidence>
<evidence type="ECO:0000256" key="7">
    <source>
        <dbReference type="ARBA" id="ARBA00023159"/>
    </source>
</evidence>
<keyword evidence="9" id="KW-0234">DNA repair</keyword>
<dbReference type="Proteomes" id="UP001595803">
    <property type="component" value="Unassembled WGS sequence"/>
</dbReference>
<sequence>MTHAPTTDDERWHAVLAHDARADGAFWYGVTSTGIYCRPGCPSRRPRREHVSFHASPDAAQAAGFRACKRCTPERVDAAARAVAQGQHLLDTAETAPTLADLAAATGLSPFHLQRVFTARVGVSPKQYALRRRTERLKEALTMTPTVTTALYAAGHDSPATVYAPATDQLGMTPGAYRRGGQGQTIHYAVTDSVLGPMLVAATPRGLCAVRFGEPGALVMELRAEYPRAELVEDAAVLAPSIAGVHAHLAGRARPLATDVPGTDFQRRVWAALQTIARGETRTYAQLAEMIGQPSAVRAVARACATNPVGVVVPCHRIVPRGGGQGGYRWGPERKAQLLALEAEAR</sequence>
<name>A0ABV7Z634_9DEIO</name>
<dbReference type="PANTHER" id="PTHR10815:SF14">
    <property type="entry name" value="BIFUNCTIONAL TRANSCRIPTIONAL ACTIVATOR_DNA REPAIR ENZYME ADA"/>
    <property type="match status" value="1"/>
</dbReference>
<evidence type="ECO:0000256" key="10">
    <source>
        <dbReference type="ARBA" id="ARBA00049348"/>
    </source>
</evidence>
<comment type="caution">
    <text evidence="12">The sequence shown here is derived from an EMBL/GenBank/DDBJ whole genome shotgun (WGS) entry which is preliminary data.</text>
</comment>
<dbReference type="InterPro" id="IPR004026">
    <property type="entry name" value="Ada_DNA_repair_Zn-bd"/>
</dbReference>
<dbReference type="InterPro" id="IPR008332">
    <property type="entry name" value="MethylG_MeTrfase_N"/>
</dbReference>
<dbReference type="PIRSF" id="PIRSF000409">
    <property type="entry name" value="Ada"/>
    <property type="match status" value="1"/>
</dbReference>
<keyword evidence="7" id="KW-0010">Activator</keyword>
<keyword evidence="6" id="KW-0805">Transcription regulation</keyword>
<comment type="catalytic activity">
    <reaction evidence="1">
        <text>a 4-O-methyl-thymidine in DNA + L-cysteinyl-[protein] = a thymidine in DNA + S-methyl-L-cysteinyl-[protein]</text>
        <dbReference type="Rhea" id="RHEA:53428"/>
        <dbReference type="Rhea" id="RHEA-COMP:10131"/>
        <dbReference type="Rhea" id="RHEA-COMP:10132"/>
        <dbReference type="Rhea" id="RHEA-COMP:13555"/>
        <dbReference type="Rhea" id="RHEA-COMP:13556"/>
        <dbReference type="ChEBI" id="CHEBI:29950"/>
        <dbReference type="ChEBI" id="CHEBI:82612"/>
        <dbReference type="ChEBI" id="CHEBI:137386"/>
        <dbReference type="ChEBI" id="CHEBI:137387"/>
        <dbReference type="EC" id="2.1.1.63"/>
    </reaction>
</comment>
<dbReference type="Pfam" id="PF02870">
    <property type="entry name" value="Methyltransf_1N"/>
    <property type="match status" value="1"/>
</dbReference>
<dbReference type="Pfam" id="PF02805">
    <property type="entry name" value="Ada_Zn_binding"/>
    <property type="match status" value="1"/>
</dbReference>
<dbReference type="Gene3D" id="1.10.10.10">
    <property type="entry name" value="Winged helix-like DNA-binding domain superfamily/Winged helix DNA-binding domain"/>
    <property type="match status" value="1"/>
</dbReference>
<keyword evidence="8" id="KW-0804">Transcription</keyword>
<dbReference type="EC" id="2.1.1.-" evidence="12"/>
<evidence type="ECO:0000256" key="2">
    <source>
        <dbReference type="ARBA" id="ARBA00001947"/>
    </source>
</evidence>
<dbReference type="EMBL" id="JBHRZG010000004">
    <property type="protein sequence ID" value="MFC3832117.1"/>
    <property type="molecule type" value="Genomic_DNA"/>
</dbReference>
<dbReference type="GO" id="GO:0032259">
    <property type="term" value="P:methylation"/>
    <property type="evidence" value="ECO:0007669"/>
    <property type="project" value="UniProtKB-KW"/>
</dbReference>
<dbReference type="InterPro" id="IPR036217">
    <property type="entry name" value="MethylDNA_cys_MeTrfase_DNAb"/>
</dbReference>
<evidence type="ECO:0000256" key="1">
    <source>
        <dbReference type="ARBA" id="ARBA00001286"/>
    </source>
</evidence>
<dbReference type="CDD" id="cd06445">
    <property type="entry name" value="ATase"/>
    <property type="match status" value="1"/>
</dbReference>
<dbReference type="PROSITE" id="PS00374">
    <property type="entry name" value="MGMT"/>
    <property type="match status" value="1"/>
</dbReference>
<proteinExistence type="predicted"/>
<dbReference type="SMART" id="SM00342">
    <property type="entry name" value="HTH_ARAC"/>
    <property type="match status" value="1"/>
</dbReference>
<organism evidence="12 13">
    <name type="scientific">Deinococcus rufus</name>
    <dbReference type="NCBI Taxonomy" id="2136097"/>
    <lineage>
        <taxon>Bacteria</taxon>
        <taxon>Thermotogati</taxon>
        <taxon>Deinococcota</taxon>
        <taxon>Deinococci</taxon>
        <taxon>Deinococcales</taxon>
        <taxon>Deinococcaceae</taxon>
        <taxon>Deinococcus</taxon>
    </lineage>
</organism>
<dbReference type="NCBIfam" id="NF011964">
    <property type="entry name" value="PRK15435.1"/>
    <property type="match status" value="1"/>
</dbReference>
<keyword evidence="12" id="KW-0238">DNA-binding</keyword>
<dbReference type="InterPro" id="IPR016221">
    <property type="entry name" value="Bifunct_regulatory_prot_Ada"/>
</dbReference>
<dbReference type="InterPro" id="IPR036631">
    <property type="entry name" value="MGMT_N_sf"/>
</dbReference>
<dbReference type="GO" id="GO:0003677">
    <property type="term" value="F:DNA binding"/>
    <property type="evidence" value="ECO:0007669"/>
    <property type="project" value="UniProtKB-KW"/>
</dbReference>
<dbReference type="Gene3D" id="3.40.10.10">
    <property type="entry name" value="DNA Methylphosphotriester Repair Domain"/>
    <property type="match status" value="1"/>
</dbReference>
<dbReference type="SUPFAM" id="SSF46767">
    <property type="entry name" value="Methylated DNA-protein cysteine methyltransferase, C-terminal domain"/>
    <property type="match status" value="1"/>
</dbReference>
<dbReference type="PANTHER" id="PTHR10815">
    <property type="entry name" value="METHYLATED-DNA--PROTEIN-CYSTEINE METHYLTRANSFERASE"/>
    <property type="match status" value="1"/>
</dbReference>
<evidence type="ECO:0000256" key="3">
    <source>
        <dbReference type="ARBA" id="ARBA00022603"/>
    </source>
</evidence>
<dbReference type="InterPro" id="IPR001497">
    <property type="entry name" value="MethylDNA_cys_MeTrfase_AS"/>
</dbReference>
<dbReference type="SUPFAM" id="SSF57884">
    <property type="entry name" value="Ada DNA repair protein, N-terminal domain (N-Ada 10)"/>
    <property type="match status" value="1"/>
</dbReference>
<evidence type="ECO:0000256" key="9">
    <source>
        <dbReference type="ARBA" id="ARBA00023204"/>
    </source>
</evidence>